<dbReference type="EMBL" id="CP159535">
    <property type="protein sequence ID" value="XCJ75938.1"/>
    <property type="molecule type" value="Genomic_DNA"/>
</dbReference>
<gene>
    <name evidence="2" type="ORF">ABII15_38575</name>
</gene>
<name>A0AAU8J655_9ACTN</name>
<dbReference type="RefSeq" id="WP_353947352.1">
    <property type="nucleotide sequence ID" value="NZ_CP159535.1"/>
</dbReference>
<keyword evidence="2" id="KW-0614">Plasmid</keyword>
<dbReference type="KEGG" id="stac:ABII15_38575"/>
<dbReference type="AlphaFoldDB" id="A0AAU8J655"/>
<organism evidence="2">
    <name type="scientific">Streptomyces tabacisoli</name>
    <dbReference type="NCBI Taxonomy" id="3156398"/>
    <lineage>
        <taxon>Bacteria</taxon>
        <taxon>Bacillati</taxon>
        <taxon>Actinomycetota</taxon>
        <taxon>Actinomycetes</taxon>
        <taxon>Kitasatosporales</taxon>
        <taxon>Streptomycetaceae</taxon>
        <taxon>Streptomyces</taxon>
    </lineage>
</organism>
<feature type="region of interest" description="Disordered" evidence="1">
    <location>
        <begin position="1"/>
        <end position="50"/>
    </location>
</feature>
<evidence type="ECO:0000313" key="2">
    <source>
        <dbReference type="EMBL" id="XCJ75938.1"/>
    </source>
</evidence>
<protein>
    <recommendedName>
        <fullName evidence="3">Acyl-CoA dehydrogenase</fullName>
    </recommendedName>
</protein>
<reference evidence="2" key="1">
    <citation type="submission" date="2024-06" db="EMBL/GenBank/DDBJ databases">
        <title>Streptomyces sp. strain HUAS MG91 genome sequences.</title>
        <authorList>
            <person name="Mo P."/>
        </authorList>
    </citation>
    <scope>NUCLEOTIDE SEQUENCE</scope>
    <source>
        <strain evidence="2">HUAS MG91</strain>
        <plasmid evidence="2">punmamed1</plasmid>
    </source>
</reference>
<sequence>MTSTEDEGRPTMVRTPSPRATGRQPRDAAPHAPRLEALLGDPDDPANPYGRAALASARREQNPLAHDDVLARAVPWSDGPRADADRLVRVLRPLLRRDLGLGHAWATRLLGGARPRPDDGTGALLGPAALVAATGGVLYTTVRLVDVLAPHEPAARQWQSALAAVFADLLACECLTAVALRGTHPDDRADALPVAVAGYLVPHLVGDLLDDLELVLHETGFGPDSTERRALAALQAHRPAAGVDWTAAAAHQARLVRLMPETAPAAPDEAGIAGLFRLDRPAPDTGARTTGARWARALTSALTGTAGTDAHRAAVEGDDPARAALARTVRRLAVEQRAVHRACATAELAGPAHPAARALADRSATVLLAGAALGVARAAARAGDPFLGRPDWILLALERVAHRLGIPLPGHPATPRTRVWTELAERTRRGVDCDARATKLLW</sequence>
<accession>A0AAU8J655</accession>
<evidence type="ECO:0000256" key="1">
    <source>
        <dbReference type="SAM" id="MobiDB-lite"/>
    </source>
</evidence>
<proteinExistence type="predicted"/>
<evidence type="ECO:0008006" key="3">
    <source>
        <dbReference type="Google" id="ProtNLM"/>
    </source>
</evidence>
<geneLocation type="plasmid" evidence="2">
    <name>punmamed1</name>
</geneLocation>